<dbReference type="CDD" id="cd00156">
    <property type="entry name" value="REC"/>
    <property type="match status" value="1"/>
</dbReference>
<dbReference type="InterPro" id="IPR003593">
    <property type="entry name" value="AAA+_ATPase"/>
</dbReference>
<dbReference type="PROSITE" id="PS00688">
    <property type="entry name" value="SIGMA54_INTERACT_3"/>
    <property type="match status" value="1"/>
</dbReference>
<evidence type="ECO:0000256" key="2">
    <source>
        <dbReference type="ARBA" id="ARBA00022741"/>
    </source>
</evidence>
<dbReference type="CDD" id="cd00009">
    <property type="entry name" value="AAA"/>
    <property type="match status" value="1"/>
</dbReference>
<organism evidence="10 11">
    <name type="scientific">Paraclostridium sordellii</name>
    <name type="common">Clostridium sordellii</name>
    <dbReference type="NCBI Taxonomy" id="1505"/>
    <lineage>
        <taxon>Bacteria</taxon>
        <taxon>Bacillati</taxon>
        <taxon>Bacillota</taxon>
        <taxon>Clostridia</taxon>
        <taxon>Peptostreptococcales</taxon>
        <taxon>Peptostreptococcaceae</taxon>
        <taxon>Paraclostridium</taxon>
    </lineage>
</organism>
<dbReference type="FunFam" id="3.40.50.300:FF:000006">
    <property type="entry name" value="DNA-binding transcriptional regulator NtrC"/>
    <property type="match status" value="1"/>
</dbReference>
<accession>A0A0C7QST4</accession>
<sequence length="439" mass="50547">MKILIVDDEVEYANVMKKIIKKKGYEVNVALSGFEAISIIEKDQSYDLVLSDLIMDKMNGVELLENIKIINKDIEVILVTGYGTIENAVEAMKKGAFSYFIKSNPTKDLLNEIQKVKESRDLKSPKKTRDEFKLTTKNKKFKDIIKIAEKVATSDINILILGESGVGKDVLARYIHNLSNRKDNAFVAVNCCAFSDGLLESELFGHEKGAFTGANERRKGRFESANRGTLFLDEIGDVSLDVQVKLLRTLENGIIERLGSNKQIKSDFRLVSATNKNFKEEIEKGRIREDFFYRISTISITIPPLRERKEDLIELIKFFIQKYEYKYNKIINKVDSEIMDFLITYDYPGNIRELKNIINRMIILSENGKISKECLPSINKNENFEKITIKPLKEIRKEFECEYIEKVLIQCGNNISQASKKLDISRRQLTNKIAEYKIR</sequence>
<dbReference type="InterPro" id="IPR025944">
    <property type="entry name" value="Sigma_54_int_dom_CS"/>
</dbReference>
<dbReference type="SUPFAM" id="SSF52172">
    <property type="entry name" value="CheY-like"/>
    <property type="match status" value="1"/>
</dbReference>
<dbReference type="Pfam" id="PF00072">
    <property type="entry name" value="Response_reg"/>
    <property type="match status" value="1"/>
</dbReference>
<evidence type="ECO:0000313" key="11">
    <source>
        <dbReference type="Proteomes" id="UP000049127"/>
    </source>
</evidence>
<dbReference type="Gene3D" id="3.40.50.2300">
    <property type="match status" value="1"/>
</dbReference>
<evidence type="ECO:0000256" key="4">
    <source>
        <dbReference type="ARBA" id="ARBA00023015"/>
    </source>
</evidence>
<dbReference type="GO" id="GO:0006355">
    <property type="term" value="P:regulation of DNA-templated transcription"/>
    <property type="evidence" value="ECO:0007669"/>
    <property type="project" value="InterPro"/>
</dbReference>
<dbReference type="EMBL" id="CEKZ01000003">
    <property type="protein sequence ID" value="CEQ03682.1"/>
    <property type="molecule type" value="Genomic_DNA"/>
</dbReference>
<dbReference type="Gene3D" id="3.40.50.300">
    <property type="entry name" value="P-loop containing nucleotide triphosphate hydrolases"/>
    <property type="match status" value="1"/>
</dbReference>
<dbReference type="PROSITE" id="PS50110">
    <property type="entry name" value="RESPONSE_REGULATORY"/>
    <property type="match status" value="1"/>
</dbReference>
<dbReference type="InterPro" id="IPR001789">
    <property type="entry name" value="Sig_transdc_resp-reg_receiver"/>
</dbReference>
<keyword evidence="2" id="KW-0547">Nucleotide-binding</keyword>
<evidence type="ECO:0000256" key="1">
    <source>
        <dbReference type="ARBA" id="ARBA00018672"/>
    </source>
</evidence>
<name>A0A0C7QST4_PARSO</name>
<dbReference type="InterPro" id="IPR011006">
    <property type="entry name" value="CheY-like_superfamily"/>
</dbReference>
<comment type="function">
    <text evidence="6">May play the central regulatory role in sporulation. It may be an element of the effector pathway responsible for the activation of sporulation genes in response to nutritional stress. Spo0A may act in concert with spo0H (a sigma factor) to control the expression of some genes that are critical to the sporulation process.</text>
</comment>
<dbReference type="Proteomes" id="UP000049127">
    <property type="component" value="Unassembled WGS sequence"/>
</dbReference>
<keyword evidence="7" id="KW-0597">Phosphoprotein</keyword>
<feature type="domain" description="Sigma-54 factor interaction" evidence="8">
    <location>
        <begin position="134"/>
        <end position="363"/>
    </location>
</feature>
<dbReference type="PANTHER" id="PTHR32071">
    <property type="entry name" value="TRANSCRIPTIONAL REGULATORY PROTEIN"/>
    <property type="match status" value="1"/>
</dbReference>
<dbReference type="SUPFAM" id="SSF46689">
    <property type="entry name" value="Homeodomain-like"/>
    <property type="match status" value="1"/>
</dbReference>
<feature type="domain" description="Response regulatory" evidence="9">
    <location>
        <begin position="2"/>
        <end position="117"/>
    </location>
</feature>
<dbReference type="PROSITE" id="PS50045">
    <property type="entry name" value="SIGMA54_INTERACT_4"/>
    <property type="match status" value="1"/>
</dbReference>
<dbReference type="Gene3D" id="1.10.8.60">
    <property type="match status" value="1"/>
</dbReference>
<dbReference type="Pfam" id="PF02954">
    <property type="entry name" value="HTH_8"/>
    <property type="match status" value="1"/>
</dbReference>
<dbReference type="SMART" id="SM00448">
    <property type="entry name" value="REC"/>
    <property type="match status" value="1"/>
</dbReference>
<evidence type="ECO:0000259" key="8">
    <source>
        <dbReference type="PROSITE" id="PS50045"/>
    </source>
</evidence>
<dbReference type="OrthoDB" id="9803970at2"/>
<evidence type="ECO:0000256" key="7">
    <source>
        <dbReference type="PROSITE-ProRule" id="PRU00169"/>
    </source>
</evidence>
<evidence type="ECO:0000259" key="9">
    <source>
        <dbReference type="PROSITE" id="PS50110"/>
    </source>
</evidence>
<dbReference type="Pfam" id="PF25601">
    <property type="entry name" value="AAA_lid_14"/>
    <property type="match status" value="1"/>
</dbReference>
<evidence type="ECO:0000256" key="3">
    <source>
        <dbReference type="ARBA" id="ARBA00022840"/>
    </source>
</evidence>
<proteinExistence type="predicted"/>
<dbReference type="PROSITE" id="PS00675">
    <property type="entry name" value="SIGMA54_INTERACT_1"/>
    <property type="match status" value="1"/>
</dbReference>
<keyword evidence="5" id="KW-0804">Transcription</keyword>
<feature type="modified residue" description="4-aspartylphosphate" evidence="7">
    <location>
        <position position="52"/>
    </location>
</feature>
<gene>
    <name evidence="10" type="primary">zraR_2</name>
    <name evidence="10" type="ORF">R28058_14151</name>
</gene>
<keyword evidence="4" id="KW-0805">Transcription regulation</keyword>
<reference evidence="10 11" key="1">
    <citation type="submission" date="2015-01" db="EMBL/GenBank/DDBJ databases">
        <authorList>
            <person name="Aslett A.Martin."/>
            <person name="De Silva Nishadi"/>
        </authorList>
    </citation>
    <scope>NUCLEOTIDE SEQUENCE [LARGE SCALE GENOMIC DNA]</scope>
    <source>
        <strain evidence="10 11">R28058</strain>
    </source>
</reference>
<dbReference type="GO" id="GO:0005524">
    <property type="term" value="F:ATP binding"/>
    <property type="evidence" value="ECO:0007669"/>
    <property type="project" value="UniProtKB-KW"/>
</dbReference>
<dbReference type="InterPro" id="IPR002078">
    <property type="entry name" value="Sigma_54_int"/>
</dbReference>
<dbReference type="SUPFAM" id="SSF52540">
    <property type="entry name" value="P-loop containing nucleoside triphosphate hydrolases"/>
    <property type="match status" value="1"/>
</dbReference>
<dbReference type="GO" id="GO:0000160">
    <property type="term" value="P:phosphorelay signal transduction system"/>
    <property type="evidence" value="ECO:0007669"/>
    <property type="project" value="InterPro"/>
</dbReference>
<dbReference type="InterPro" id="IPR025662">
    <property type="entry name" value="Sigma_54_int_dom_ATP-bd_1"/>
</dbReference>
<dbReference type="RefSeq" id="WP_077066942.1">
    <property type="nucleotide sequence ID" value="NZ_CDNI01000003.1"/>
</dbReference>
<dbReference type="InterPro" id="IPR002197">
    <property type="entry name" value="HTH_Fis"/>
</dbReference>
<evidence type="ECO:0000313" key="10">
    <source>
        <dbReference type="EMBL" id="CEQ03682.1"/>
    </source>
</evidence>
<dbReference type="InterPro" id="IPR009057">
    <property type="entry name" value="Homeodomain-like_sf"/>
</dbReference>
<protein>
    <recommendedName>
        <fullName evidence="1">Stage 0 sporulation protein A homolog</fullName>
    </recommendedName>
</protein>
<dbReference type="Pfam" id="PF00158">
    <property type="entry name" value="Sigma54_activat"/>
    <property type="match status" value="1"/>
</dbReference>
<keyword evidence="3" id="KW-0067">ATP-binding</keyword>
<dbReference type="InterPro" id="IPR027417">
    <property type="entry name" value="P-loop_NTPase"/>
</dbReference>
<evidence type="ECO:0000256" key="6">
    <source>
        <dbReference type="ARBA" id="ARBA00024867"/>
    </source>
</evidence>
<dbReference type="AlphaFoldDB" id="A0A0C7QST4"/>
<dbReference type="Gene3D" id="1.10.10.60">
    <property type="entry name" value="Homeodomain-like"/>
    <property type="match status" value="1"/>
</dbReference>
<evidence type="ECO:0000256" key="5">
    <source>
        <dbReference type="ARBA" id="ARBA00023163"/>
    </source>
</evidence>
<dbReference type="GO" id="GO:0043565">
    <property type="term" value="F:sequence-specific DNA binding"/>
    <property type="evidence" value="ECO:0007669"/>
    <property type="project" value="InterPro"/>
</dbReference>
<dbReference type="InterPro" id="IPR058031">
    <property type="entry name" value="AAA_lid_NorR"/>
</dbReference>
<dbReference type="SMART" id="SM00382">
    <property type="entry name" value="AAA"/>
    <property type="match status" value="1"/>
</dbReference>